<protein>
    <submittedName>
        <fullName evidence="1">Uncharacterized protein</fullName>
    </submittedName>
</protein>
<accession>A0A1X0D093</accession>
<evidence type="ECO:0000313" key="1">
    <source>
        <dbReference type="EMBL" id="ORA65190.1"/>
    </source>
</evidence>
<dbReference type="STRING" id="444597.BST26_19080"/>
<dbReference type="AlphaFoldDB" id="A0A1X0D093"/>
<dbReference type="RefSeq" id="WP_083033234.1">
    <property type="nucleotide sequence ID" value="NZ_AP022618.1"/>
</dbReference>
<keyword evidence="2" id="KW-1185">Reference proteome</keyword>
<organism evidence="1 2">
    <name type="scientific">Mycolicibacterium insubricum</name>
    <dbReference type="NCBI Taxonomy" id="444597"/>
    <lineage>
        <taxon>Bacteria</taxon>
        <taxon>Bacillati</taxon>
        <taxon>Actinomycetota</taxon>
        <taxon>Actinomycetes</taxon>
        <taxon>Mycobacteriales</taxon>
        <taxon>Mycobacteriaceae</taxon>
        <taxon>Mycolicibacterium</taxon>
    </lineage>
</organism>
<proteinExistence type="predicted"/>
<gene>
    <name evidence="1" type="ORF">BST26_19080</name>
</gene>
<evidence type="ECO:0000313" key="2">
    <source>
        <dbReference type="Proteomes" id="UP000192801"/>
    </source>
</evidence>
<name>A0A1X0D093_9MYCO</name>
<dbReference type="EMBL" id="MVHS01000066">
    <property type="protein sequence ID" value="ORA65190.1"/>
    <property type="molecule type" value="Genomic_DNA"/>
</dbReference>
<comment type="caution">
    <text evidence="1">The sequence shown here is derived from an EMBL/GenBank/DDBJ whole genome shotgun (WGS) entry which is preliminary data.</text>
</comment>
<sequence length="75" mass="8132">MNPLEAGAKQWLAGLTDDEFKAVVGEVREPADTGLTPEQVRESASKALAAGRDSYAKDHKIHVDTSREHVVGFNL</sequence>
<reference evidence="1 2" key="1">
    <citation type="submission" date="2016-12" db="EMBL/GenBank/DDBJ databases">
        <title>The new phylogeny of genus Mycobacterium.</title>
        <authorList>
            <person name="Tortoli E."/>
            <person name="Trovato A."/>
            <person name="Cirillo D.M."/>
        </authorList>
    </citation>
    <scope>NUCLEOTIDE SEQUENCE [LARGE SCALE GENOMIC DNA]</scope>
    <source>
        <strain evidence="1 2">DSM 45130</strain>
    </source>
</reference>
<dbReference type="Proteomes" id="UP000192801">
    <property type="component" value="Unassembled WGS sequence"/>
</dbReference>